<dbReference type="FunFam" id="2.60.120.430:FF:000004">
    <property type="entry name" value="Putative leucine-rich repeat receptor-like serine/threonine-protein kinase"/>
    <property type="match status" value="1"/>
</dbReference>
<dbReference type="Pfam" id="PF00560">
    <property type="entry name" value="LRR_1"/>
    <property type="match status" value="4"/>
</dbReference>
<evidence type="ECO:0000256" key="18">
    <source>
        <dbReference type="ARBA" id="ARBA00048679"/>
    </source>
</evidence>
<dbReference type="PANTHER" id="PTHR48006">
    <property type="entry name" value="LEUCINE-RICH REPEAT-CONTAINING PROTEIN DDB_G0281931-RELATED"/>
    <property type="match status" value="1"/>
</dbReference>
<dbReference type="Gene3D" id="1.10.510.10">
    <property type="entry name" value="Transferase(Phosphotransferase) domain 1"/>
    <property type="match status" value="1"/>
</dbReference>
<feature type="compositionally biased region" description="Low complexity" evidence="20">
    <location>
        <begin position="968"/>
        <end position="979"/>
    </location>
</feature>
<dbReference type="InterPro" id="IPR001611">
    <property type="entry name" value="Leu-rich_rpt"/>
</dbReference>
<evidence type="ECO:0000256" key="9">
    <source>
        <dbReference type="ARBA" id="ARBA00022737"/>
    </source>
</evidence>
<keyword evidence="4" id="KW-0597">Phosphoprotein</keyword>
<evidence type="ECO:0000256" key="16">
    <source>
        <dbReference type="ARBA" id="ARBA00023180"/>
    </source>
</evidence>
<evidence type="ECO:0000313" key="23">
    <source>
        <dbReference type="Proteomes" id="UP000694918"/>
    </source>
</evidence>
<proteinExistence type="predicted"/>
<evidence type="ECO:0000256" key="5">
    <source>
        <dbReference type="ARBA" id="ARBA00022614"/>
    </source>
</evidence>
<dbReference type="SUPFAM" id="SSF56112">
    <property type="entry name" value="Protein kinase-like (PK-like)"/>
    <property type="match status" value="1"/>
</dbReference>
<reference evidence="24" key="1">
    <citation type="submission" date="2025-08" db="UniProtKB">
        <authorList>
            <consortium name="RefSeq"/>
        </authorList>
    </citation>
    <scope>IDENTIFICATION</scope>
</reference>
<dbReference type="Gene3D" id="2.60.120.430">
    <property type="entry name" value="Galactose-binding lectin"/>
    <property type="match status" value="1"/>
</dbReference>
<dbReference type="InterPro" id="IPR017441">
    <property type="entry name" value="Protein_kinase_ATP_BS"/>
</dbReference>
<dbReference type="FunFam" id="3.80.10.10:FF:002784">
    <property type="entry name" value="Uncharacterized protein"/>
    <property type="match status" value="1"/>
</dbReference>
<evidence type="ECO:0000256" key="3">
    <source>
        <dbReference type="ARBA" id="ARBA00022527"/>
    </source>
</evidence>
<evidence type="ECO:0000256" key="2">
    <source>
        <dbReference type="ARBA" id="ARBA00012513"/>
    </source>
</evidence>
<keyword evidence="14 21" id="KW-0472">Membrane</keyword>
<dbReference type="CDD" id="cd14066">
    <property type="entry name" value="STKc_IRAK"/>
    <property type="match status" value="1"/>
</dbReference>
<sequence length="1005" mass="111600">MAPALSDILRITSSLLVLMLLMFCMGAINLEAQVGNLAPDEEEALLEVATQLGKKGWNRNMKLCNDTNLPLKPDADNKVVCNCPVPGEACHVVAIYLKRQDLDGSLPKPIEKLPRLKHLDLWANYLSGNIPPEWANTKLELLSIGVNRLTGKIPGYLGRITTLRSLNIQNNMFSGTVPPELGRLVNLENLTLSANYLTGELPPALTNLTRLKELRLSSNNFTGRIPDFIQSWKQLDILEIQAGGFTGPIPSSISHLTNLTDLKISNLLGDGSEFPHLESIKGIKYLLLSNCNLSGNFPINLTGMAHLKILDLSFNRLNGSLPTNYDGLKSLEKMYLTRNMLTGPIPDWIDKRDTRYEIDLSYNNFTSEAKCRETLNLFKSTWGGNYSKPVECLSVCSEERYSVHINCGGPEATIGNTIYEADNEPGGAAKYVSKREEDKQISTTGHFWDVNASLVNYIAENTSILRMDNSVLYTNARLTPLSLTYYVPCLANGNYKVKLHFAEIVMRDNRSYYSLGRRIFDVYIQDIVVLKDFDIVKAAGGVDKVYIHNYTAPVTNGALEIRLHWAGKGTTRSPTKGTYGPLISAIDVESDFKPPNKGRRKRFIVAGAVVLSLFLVFILLSSPWWKGYLGGRKSRDRGAELVGLDLLTGIFTFSQIKAATNDFDPANKIGEGGFGCVYKGVLSDGTQIAVKQLSAKSKQGNREFVNEIGMISALQHPNLVRLYGCCIEGKQLLLVYEYMENNSLAHVLFGTKEIKATKLDWCTRHRICVSIAKGLVFLHEESTLKIVHRDIKGTNILLDKDMNAKISDFGMAKLDDEDNTHIDTRVAGTMGYMAPEYALYGYLTYKADVYSFGVVALEIVSGMNNVKFRRDENVVCLLDWVLYLQKNGDIMDMVDPRMGAEFNKKEVVRMINVALLCTNQSPALRPTMSTVVSMLEGKTDVEELVMVPSTLVDPSRYATSLQNKFAQSSVNESSSETPSLVKSSEGPWTASSSSWARDLYPISKS</sequence>
<dbReference type="GO" id="GO:0016020">
    <property type="term" value="C:membrane"/>
    <property type="evidence" value="ECO:0007669"/>
    <property type="project" value="UniProtKB-SubCell"/>
</dbReference>
<dbReference type="Gene3D" id="3.80.10.10">
    <property type="entry name" value="Ribonuclease Inhibitor"/>
    <property type="match status" value="3"/>
</dbReference>
<feature type="binding site" evidence="19">
    <location>
        <position position="691"/>
    </location>
    <ligand>
        <name>ATP</name>
        <dbReference type="ChEBI" id="CHEBI:30616"/>
    </ligand>
</feature>
<evidence type="ECO:0000256" key="8">
    <source>
        <dbReference type="ARBA" id="ARBA00022729"/>
    </source>
</evidence>
<feature type="transmembrane region" description="Helical" evidence="21">
    <location>
        <begin position="603"/>
        <end position="625"/>
    </location>
</feature>
<keyword evidence="10 19" id="KW-0547">Nucleotide-binding</keyword>
<name>A0AAJ6Y8H7_POPEU</name>
<keyword evidence="11" id="KW-0418">Kinase</keyword>
<dbReference type="Proteomes" id="UP000694918">
    <property type="component" value="Unplaced"/>
</dbReference>
<dbReference type="AlphaFoldDB" id="A0AAJ6Y8H7"/>
<comment type="catalytic activity">
    <reaction evidence="18">
        <text>L-seryl-[protein] + ATP = O-phospho-L-seryl-[protein] + ADP + H(+)</text>
        <dbReference type="Rhea" id="RHEA:17989"/>
        <dbReference type="Rhea" id="RHEA-COMP:9863"/>
        <dbReference type="Rhea" id="RHEA-COMP:11604"/>
        <dbReference type="ChEBI" id="CHEBI:15378"/>
        <dbReference type="ChEBI" id="CHEBI:29999"/>
        <dbReference type="ChEBI" id="CHEBI:30616"/>
        <dbReference type="ChEBI" id="CHEBI:83421"/>
        <dbReference type="ChEBI" id="CHEBI:456216"/>
        <dbReference type="EC" id="2.7.11.1"/>
    </reaction>
</comment>
<keyword evidence="16" id="KW-0325">Glycoprotein</keyword>
<keyword evidence="23" id="KW-1185">Reference proteome</keyword>
<feature type="domain" description="Protein kinase" evidence="22">
    <location>
        <begin position="663"/>
        <end position="945"/>
    </location>
</feature>
<comment type="subcellular location">
    <subcellularLocation>
        <location evidence="1">Membrane</location>
        <topology evidence="1">Single-pass type I membrane protein</topology>
    </subcellularLocation>
</comment>
<dbReference type="InterPro" id="IPR011009">
    <property type="entry name" value="Kinase-like_dom_sf"/>
</dbReference>
<comment type="catalytic activity">
    <reaction evidence="17">
        <text>L-threonyl-[protein] + ATP = O-phospho-L-threonyl-[protein] + ADP + H(+)</text>
        <dbReference type="Rhea" id="RHEA:46608"/>
        <dbReference type="Rhea" id="RHEA-COMP:11060"/>
        <dbReference type="Rhea" id="RHEA-COMP:11605"/>
        <dbReference type="ChEBI" id="CHEBI:15378"/>
        <dbReference type="ChEBI" id="CHEBI:30013"/>
        <dbReference type="ChEBI" id="CHEBI:30616"/>
        <dbReference type="ChEBI" id="CHEBI:61977"/>
        <dbReference type="ChEBI" id="CHEBI:456216"/>
        <dbReference type="EC" id="2.7.11.1"/>
    </reaction>
</comment>
<keyword evidence="7 21" id="KW-0812">Transmembrane</keyword>
<evidence type="ECO:0000256" key="15">
    <source>
        <dbReference type="ARBA" id="ARBA00023170"/>
    </source>
</evidence>
<evidence type="ECO:0000256" key="7">
    <source>
        <dbReference type="ARBA" id="ARBA00022692"/>
    </source>
</evidence>
<dbReference type="GO" id="GO:0005524">
    <property type="term" value="F:ATP binding"/>
    <property type="evidence" value="ECO:0007669"/>
    <property type="project" value="UniProtKB-UniRule"/>
</dbReference>
<evidence type="ECO:0000256" key="12">
    <source>
        <dbReference type="ARBA" id="ARBA00022840"/>
    </source>
</evidence>
<evidence type="ECO:0000259" key="22">
    <source>
        <dbReference type="PROSITE" id="PS50011"/>
    </source>
</evidence>
<dbReference type="RefSeq" id="XP_011046349.1">
    <property type="nucleotide sequence ID" value="XM_011048047.1"/>
</dbReference>
<dbReference type="InterPro" id="IPR021720">
    <property type="entry name" value="Malectin_dom"/>
</dbReference>
<organism evidence="23 24">
    <name type="scientific">Populus euphratica</name>
    <name type="common">Euphrates poplar</name>
    <dbReference type="NCBI Taxonomy" id="75702"/>
    <lineage>
        <taxon>Eukaryota</taxon>
        <taxon>Viridiplantae</taxon>
        <taxon>Streptophyta</taxon>
        <taxon>Embryophyta</taxon>
        <taxon>Tracheophyta</taxon>
        <taxon>Spermatophyta</taxon>
        <taxon>Magnoliopsida</taxon>
        <taxon>eudicotyledons</taxon>
        <taxon>Gunneridae</taxon>
        <taxon>Pentapetalae</taxon>
        <taxon>rosids</taxon>
        <taxon>fabids</taxon>
        <taxon>Malpighiales</taxon>
        <taxon>Salicaceae</taxon>
        <taxon>Saliceae</taxon>
        <taxon>Populus</taxon>
    </lineage>
</organism>
<feature type="transmembrane region" description="Helical" evidence="21">
    <location>
        <begin position="12"/>
        <end position="30"/>
    </location>
</feature>
<dbReference type="PROSITE" id="PS00108">
    <property type="entry name" value="PROTEIN_KINASE_ST"/>
    <property type="match status" value="1"/>
</dbReference>
<dbReference type="PANTHER" id="PTHR48006:SF66">
    <property type="entry name" value="PROTEIN KINASE DOMAIN-CONTAINING PROTEIN"/>
    <property type="match status" value="1"/>
</dbReference>
<evidence type="ECO:0000256" key="4">
    <source>
        <dbReference type="ARBA" id="ARBA00022553"/>
    </source>
</evidence>
<evidence type="ECO:0000256" key="6">
    <source>
        <dbReference type="ARBA" id="ARBA00022679"/>
    </source>
</evidence>
<dbReference type="FunFam" id="3.30.200.20:FF:000217">
    <property type="entry name" value="probable LRR receptor-like serine/threonine-protein kinase At1g53430"/>
    <property type="match status" value="1"/>
</dbReference>
<evidence type="ECO:0000256" key="17">
    <source>
        <dbReference type="ARBA" id="ARBA00047899"/>
    </source>
</evidence>
<dbReference type="SMART" id="SM00220">
    <property type="entry name" value="S_TKc"/>
    <property type="match status" value="1"/>
</dbReference>
<evidence type="ECO:0000313" key="24">
    <source>
        <dbReference type="RefSeq" id="XP_011046349.1"/>
    </source>
</evidence>
<dbReference type="KEGG" id="peu:105140991"/>
<dbReference type="InterPro" id="IPR001245">
    <property type="entry name" value="Ser-Thr/Tyr_kinase_cat_dom"/>
</dbReference>
<accession>A0AAJ6Y8H7</accession>
<keyword evidence="12 19" id="KW-0067">ATP-binding</keyword>
<dbReference type="PROSITE" id="PS00107">
    <property type="entry name" value="PROTEIN_KINASE_ATP"/>
    <property type="match status" value="1"/>
</dbReference>
<keyword evidence="8" id="KW-0732">Signal</keyword>
<evidence type="ECO:0000256" key="13">
    <source>
        <dbReference type="ARBA" id="ARBA00022989"/>
    </source>
</evidence>
<evidence type="ECO:0000256" key="20">
    <source>
        <dbReference type="SAM" id="MobiDB-lite"/>
    </source>
</evidence>
<dbReference type="SUPFAM" id="SSF52058">
    <property type="entry name" value="L domain-like"/>
    <property type="match status" value="1"/>
</dbReference>
<evidence type="ECO:0000256" key="10">
    <source>
        <dbReference type="ARBA" id="ARBA00022741"/>
    </source>
</evidence>
<keyword evidence="3" id="KW-0723">Serine/threonine-protein kinase</keyword>
<dbReference type="InterPro" id="IPR000719">
    <property type="entry name" value="Prot_kinase_dom"/>
</dbReference>
<dbReference type="InterPro" id="IPR008271">
    <property type="entry name" value="Ser/Thr_kinase_AS"/>
</dbReference>
<dbReference type="Gene3D" id="3.30.200.20">
    <property type="entry name" value="Phosphorylase Kinase, domain 1"/>
    <property type="match status" value="1"/>
</dbReference>
<dbReference type="Pfam" id="PF13855">
    <property type="entry name" value="LRR_8"/>
    <property type="match status" value="1"/>
</dbReference>
<dbReference type="InterPro" id="IPR051824">
    <property type="entry name" value="LRR_Rcpt-Like_S/T_Kinase"/>
</dbReference>
<evidence type="ECO:0000256" key="14">
    <source>
        <dbReference type="ARBA" id="ARBA00023136"/>
    </source>
</evidence>
<keyword evidence="5" id="KW-0433">Leucine-rich repeat</keyword>
<dbReference type="EC" id="2.7.11.1" evidence="2"/>
<evidence type="ECO:0000256" key="19">
    <source>
        <dbReference type="PROSITE-ProRule" id="PRU10141"/>
    </source>
</evidence>
<dbReference type="FunFam" id="1.10.510.10:FF:000044">
    <property type="entry name" value="Putative LRR receptor-like serine/threonine-protein kinase"/>
    <property type="match status" value="1"/>
</dbReference>
<gene>
    <name evidence="24" type="primary">LOC105140991</name>
</gene>
<dbReference type="InterPro" id="IPR032675">
    <property type="entry name" value="LRR_dom_sf"/>
</dbReference>
<keyword evidence="6" id="KW-0808">Transferase</keyword>
<evidence type="ECO:0000256" key="21">
    <source>
        <dbReference type="SAM" id="Phobius"/>
    </source>
</evidence>
<dbReference type="Pfam" id="PF07714">
    <property type="entry name" value="PK_Tyr_Ser-Thr"/>
    <property type="match status" value="1"/>
</dbReference>
<feature type="region of interest" description="Disordered" evidence="20">
    <location>
        <begin position="967"/>
        <end position="1005"/>
    </location>
</feature>
<dbReference type="GeneID" id="105140991"/>
<dbReference type="Pfam" id="PF11721">
    <property type="entry name" value="Malectin"/>
    <property type="match status" value="1"/>
</dbReference>
<dbReference type="PROSITE" id="PS50011">
    <property type="entry name" value="PROTEIN_KINASE_DOM"/>
    <property type="match status" value="1"/>
</dbReference>
<keyword evidence="13 21" id="KW-1133">Transmembrane helix</keyword>
<keyword evidence="9" id="KW-0677">Repeat</keyword>
<evidence type="ECO:0000256" key="1">
    <source>
        <dbReference type="ARBA" id="ARBA00004479"/>
    </source>
</evidence>
<protein>
    <recommendedName>
        <fullName evidence="2">non-specific serine/threonine protein kinase</fullName>
        <ecNumber evidence="2">2.7.11.1</ecNumber>
    </recommendedName>
</protein>
<keyword evidence="15" id="KW-0675">Receptor</keyword>
<dbReference type="GO" id="GO:0004674">
    <property type="term" value="F:protein serine/threonine kinase activity"/>
    <property type="evidence" value="ECO:0007669"/>
    <property type="project" value="UniProtKB-KW"/>
</dbReference>
<evidence type="ECO:0000256" key="11">
    <source>
        <dbReference type="ARBA" id="ARBA00022777"/>
    </source>
</evidence>